<evidence type="ECO:0000313" key="1">
    <source>
        <dbReference type="EMBL" id="MCC3264816.1"/>
    </source>
</evidence>
<protein>
    <submittedName>
        <fullName evidence="1">NUDIX domain-containing protein</fullName>
    </submittedName>
</protein>
<comment type="caution">
    <text evidence="1">The sequence shown here is derived from an EMBL/GenBank/DDBJ whole genome shotgun (WGS) entry which is preliminary data.</text>
</comment>
<dbReference type="Proteomes" id="UP001139168">
    <property type="component" value="Unassembled WGS sequence"/>
</dbReference>
<proteinExistence type="predicted"/>
<gene>
    <name evidence="1" type="ORF">LJ752_02010</name>
</gene>
<evidence type="ECO:0000313" key="2">
    <source>
        <dbReference type="Proteomes" id="UP001139168"/>
    </source>
</evidence>
<dbReference type="EMBL" id="JAJFZQ010000002">
    <property type="protein sequence ID" value="MCC3264816.1"/>
    <property type="molecule type" value="Genomic_DNA"/>
</dbReference>
<name>A0ABS8GEC3_9MICC</name>
<organism evidence="1 2">
    <name type="scientific">Arthrobacter gengyunqii</name>
    <dbReference type="NCBI Taxonomy" id="2886940"/>
    <lineage>
        <taxon>Bacteria</taxon>
        <taxon>Bacillati</taxon>
        <taxon>Actinomycetota</taxon>
        <taxon>Actinomycetes</taxon>
        <taxon>Micrococcales</taxon>
        <taxon>Micrococcaceae</taxon>
        <taxon>Arthrobacter</taxon>
    </lineage>
</organism>
<dbReference type="Gene3D" id="3.90.79.10">
    <property type="entry name" value="Nucleoside Triphosphate Pyrophosphohydrolase"/>
    <property type="match status" value="1"/>
</dbReference>
<dbReference type="SUPFAM" id="SSF55811">
    <property type="entry name" value="Nudix"/>
    <property type="match status" value="1"/>
</dbReference>
<dbReference type="RefSeq" id="WP_227889778.1">
    <property type="nucleotide sequence ID" value="NZ_JAJFZQ010000002.1"/>
</dbReference>
<reference evidence="1" key="1">
    <citation type="submission" date="2021-10" db="EMBL/GenBank/DDBJ databases">
        <title>Novel species in genus Arthrobacter.</title>
        <authorList>
            <person name="Liu Y."/>
        </authorList>
    </citation>
    <scope>NUCLEOTIDE SEQUENCE</scope>
    <source>
        <strain evidence="1">Zg-Y786</strain>
    </source>
</reference>
<keyword evidence="2" id="KW-1185">Reference proteome</keyword>
<dbReference type="InterPro" id="IPR015797">
    <property type="entry name" value="NUDIX_hydrolase-like_dom_sf"/>
</dbReference>
<sequence length="75" mass="8254">MQFWAQFGGHVESTDASVAEAAQREAREESRIGDLVLLCPAIIDRHDLHAGFSCAAPLGCRVRRCCCPICRHVSE</sequence>
<accession>A0ABS8GEC3</accession>